<feature type="transmembrane region" description="Helical" evidence="1">
    <location>
        <begin position="7"/>
        <end position="27"/>
    </location>
</feature>
<feature type="transmembrane region" description="Helical" evidence="1">
    <location>
        <begin position="259"/>
        <end position="280"/>
    </location>
</feature>
<feature type="transmembrane region" description="Helical" evidence="1">
    <location>
        <begin position="86"/>
        <end position="107"/>
    </location>
</feature>
<feature type="transmembrane region" description="Helical" evidence="1">
    <location>
        <begin position="190"/>
        <end position="208"/>
    </location>
</feature>
<keyword evidence="3" id="KW-1185">Reference proteome</keyword>
<sequence length="291" mass="31490">MIDVVKALYNCSFTIWNTLMKIAMTLFTTSPKTAAGGTPYSTVHTLFNAISDATVPIATVFFLIALYKTVVNAPPEQQAQRFLMDALRYCIILFVAANMWKIMGYVMDFADGITAKMGTTSGYKLTMNSDLESIIDSTLKLPDFELSGEWFSGVWTTIGCSLLFLIAGIVMVFIMVASCISIISAGFQRILKPLVILPFAGIAIAMGAGGHEISRSLVQYLKTFFGFCISGALMVICVKTGVTLCTSLVNFDLSGASNIYKCVLITVQSAITPIVIAGLVKGTDSMVQRMM</sequence>
<name>A0A1H3JXR3_9FIRM</name>
<keyword evidence="1" id="KW-0472">Membrane</keyword>
<dbReference type="EMBL" id="FNPG01000018">
    <property type="protein sequence ID" value="SDY44732.1"/>
    <property type="molecule type" value="Genomic_DNA"/>
</dbReference>
<dbReference type="AlphaFoldDB" id="A0A1H3JXR3"/>
<proteinExistence type="predicted"/>
<protein>
    <recommendedName>
        <fullName evidence="4">TrbL/VirB6 plasmid conjugal transfer protein</fullName>
    </recommendedName>
</protein>
<dbReference type="STRING" id="1122142.SAMN02910414_01575"/>
<feature type="transmembrane region" description="Helical" evidence="1">
    <location>
        <begin position="154"/>
        <end position="183"/>
    </location>
</feature>
<dbReference type="RefSeq" id="WP_074717819.1">
    <property type="nucleotide sequence ID" value="NZ_FNPG01000018.1"/>
</dbReference>
<evidence type="ECO:0008006" key="4">
    <source>
        <dbReference type="Google" id="ProtNLM"/>
    </source>
</evidence>
<organism evidence="2 3">
    <name type="scientific">Lachnobacterium bovis DSM 14045</name>
    <dbReference type="NCBI Taxonomy" id="1122142"/>
    <lineage>
        <taxon>Bacteria</taxon>
        <taxon>Bacillati</taxon>
        <taxon>Bacillota</taxon>
        <taxon>Clostridia</taxon>
        <taxon>Lachnospirales</taxon>
        <taxon>Lachnospiraceae</taxon>
        <taxon>Lachnobacterium</taxon>
    </lineage>
</organism>
<keyword evidence="1" id="KW-1133">Transmembrane helix</keyword>
<reference evidence="2 3" key="1">
    <citation type="submission" date="2016-10" db="EMBL/GenBank/DDBJ databases">
        <authorList>
            <person name="de Groot N.N."/>
        </authorList>
    </citation>
    <scope>NUCLEOTIDE SEQUENCE [LARGE SCALE GENOMIC DNA]</scope>
    <source>
        <strain evidence="2 3">DSM 14045</strain>
    </source>
</reference>
<feature type="transmembrane region" description="Helical" evidence="1">
    <location>
        <begin position="220"/>
        <end position="238"/>
    </location>
</feature>
<dbReference type="Proteomes" id="UP000183918">
    <property type="component" value="Unassembled WGS sequence"/>
</dbReference>
<evidence type="ECO:0000256" key="1">
    <source>
        <dbReference type="SAM" id="Phobius"/>
    </source>
</evidence>
<accession>A0A1H3JXR3</accession>
<feature type="transmembrane region" description="Helical" evidence="1">
    <location>
        <begin position="47"/>
        <end position="66"/>
    </location>
</feature>
<evidence type="ECO:0000313" key="3">
    <source>
        <dbReference type="Proteomes" id="UP000183918"/>
    </source>
</evidence>
<evidence type="ECO:0000313" key="2">
    <source>
        <dbReference type="EMBL" id="SDY44732.1"/>
    </source>
</evidence>
<gene>
    <name evidence="2" type="ORF">SAMN02910414_01575</name>
</gene>
<dbReference type="OrthoDB" id="2032712at2"/>
<keyword evidence="1" id="KW-0812">Transmembrane</keyword>